<evidence type="ECO:0000313" key="3">
    <source>
        <dbReference type="EMBL" id="MBC8542795.1"/>
    </source>
</evidence>
<keyword evidence="4" id="KW-1185">Reference proteome</keyword>
<name>A0A926I113_9FIRM</name>
<accession>A0A926I113</accession>
<dbReference type="PANTHER" id="PTHR46558:SF14">
    <property type="entry name" value="HTH-TYPE TRANSCRIPTIONAL REGULATOR ANSR"/>
    <property type="match status" value="1"/>
</dbReference>
<sequence length="67" mass="7809">MNEILHRNLVKLRKQSGMSSRDIAMYLHVTPACYSNYEHGRRQIPLDIVVKLAELYQITIDELVRAP</sequence>
<dbReference type="SUPFAM" id="SSF47413">
    <property type="entry name" value="lambda repressor-like DNA-binding domains"/>
    <property type="match status" value="1"/>
</dbReference>
<comment type="caution">
    <text evidence="3">The sequence shown here is derived from an EMBL/GenBank/DDBJ whole genome shotgun (WGS) entry which is preliminary data.</text>
</comment>
<dbReference type="PANTHER" id="PTHR46558">
    <property type="entry name" value="TRACRIPTIONAL REGULATORY PROTEIN-RELATED-RELATED"/>
    <property type="match status" value="1"/>
</dbReference>
<dbReference type="RefSeq" id="WP_249289483.1">
    <property type="nucleotide sequence ID" value="NZ_JACRSQ010000004.1"/>
</dbReference>
<gene>
    <name evidence="3" type="ORF">H8730_04440</name>
</gene>
<evidence type="ECO:0000256" key="1">
    <source>
        <dbReference type="ARBA" id="ARBA00023125"/>
    </source>
</evidence>
<keyword evidence="1" id="KW-0238">DNA-binding</keyword>
<dbReference type="InterPro" id="IPR001387">
    <property type="entry name" value="Cro/C1-type_HTH"/>
</dbReference>
<dbReference type="Proteomes" id="UP000657006">
    <property type="component" value="Unassembled WGS sequence"/>
</dbReference>
<dbReference type="AlphaFoldDB" id="A0A926I113"/>
<protein>
    <submittedName>
        <fullName evidence="3">Helix-turn-helix transcriptional regulator</fullName>
    </submittedName>
</protein>
<dbReference type="PROSITE" id="PS50943">
    <property type="entry name" value="HTH_CROC1"/>
    <property type="match status" value="1"/>
</dbReference>
<dbReference type="CDD" id="cd00093">
    <property type="entry name" value="HTH_XRE"/>
    <property type="match status" value="1"/>
</dbReference>
<dbReference type="GO" id="GO:0003677">
    <property type="term" value="F:DNA binding"/>
    <property type="evidence" value="ECO:0007669"/>
    <property type="project" value="UniProtKB-KW"/>
</dbReference>
<dbReference type="SMART" id="SM00530">
    <property type="entry name" value="HTH_XRE"/>
    <property type="match status" value="1"/>
</dbReference>
<proteinExistence type="predicted"/>
<organism evidence="3 4">
    <name type="scientific">Bianquea renquensis</name>
    <dbReference type="NCBI Taxonomy" id="2763661"/>
    <lineage>
        <taxon>Bacteria</taxon>
        <taxon>Bacillati</taxon>
        <taxon>Bacillota</taxon>
        <taxon>Clostridia</taxon>
        <taxon>Eubacteriales</taxon>
        <taxon>Bianqueaceae</taxon>
        <taxon>Bianquea</taxon>
    </lineage>
</organism>
<evidence type="ECO:0000259" key="2">
    <source>
        <dbReference type="PROSITE" id="PS50943"/>
    </source>
</evidence>
<dbReference type="EMBL" id="JACRSQ010000004">
    <property type="protein sequence ID" value="MBC8542795.1"/>
    <property type="molecule type" value="Genomic_DNA"/>
</dbReference>
<dbReference type="InterPro" id="IPR010982">
    <property type="entry name" value="Lambda_DNA-bd_dom_sf"/>
</dbReference>
<reference evidence="3" key="1">
    <citation type="submission" date="2020-08" db="EMBL/GenBank/DDBJ databases">
        <title>Genome public.</title>
        <authorList>
            <person name="Liu C."/>
            <person name="Sun Q."/>
        </authorList>
    </citation>
    <scope>NUCLEOTIDE SEQUENCE</scope>
    <source>
        <strain evidence="3">NSJ-32</strain>
    </source>
</reference>
<evidence type="ECO:0000313" key="4">
    <source>
        <dbReference type="Proteomes" id="UP000657006"/>
    </source>
</evidence>
<feature type="domain" description="HTH cro/C1-type" evidence="2">
    <location>
        <begin position="9"/>
        <end position="63"/>
    </location>
</feature>
<dbReference type="Pfam" id="PF01381">
    <property type="entry name" value="HTH_3"/>
    <property type="match status" value="1"/>
</dbReference>
<dbReference type="Gene3D" id="1.10.260.40">
    <property type="entry name" value="lambda repressor-like DNA-binding domains"/>
    <property type="match status" value="1"/>
</dbReference>